<keyword evidence="3" id="KW-1185">Reference proteome</keyword>
<evidence type="ECO:0000313" key="3">
    <source>
        <dbReference type="Proteomes" id="UP001500191"/>
    </source>
</evidence>
<gene>
    <name evidence="2" type="ORF">GCM10008937_23450</name>
</gene>
<feature type="region of interest" description="Disordered" evidence="1">
    <location>
        <begin position="1"/>
        <end position="73"/>
    </location>
</feature>
<dbReference type="Proteomes" id="UP001500191">
    <property type="component" value="Unassembled WGS sequence"/>
</dbReference>
<evidence type="ECO:0000313" key="2">
    <source>
        <dbReference type="EMBL" id="GAA0515034.1"/>
    </source>
</evidence>
<feature type="compositionally biased region" description="Basic and acidic residues" evidence="1">
    <location>
        <begin position="39"/>
        <end position="73"/>
    </location>
</feature>
<dbReference type="RefSeq" id="WP_343759043.1">
    <property type="nucleotide sequence ID" value="NZ_BAAADB010000022.1"/>
</dbReference>
<comment type="caution">
    <text evidence="2">The sequence shown here is derived from an EMBL/GenBank/DDBJ whole genome shotgun (WGS) entry which is preliminary data.</text>
</comment>
<feature type="compositionally biased region" description="Basic and acidic residues" evidence="1">
    <location>
        <begin position="17"/>
        <end position="30"/>
    </location>
</feature>
<protein>
    <submittedName>
        <fullName evidence="2">Uncharacterized protein</fullName>
    </submittedName>
</protein>
<accession>A0ABP3M7W0</accession>
<reference evidence="3" key="1">
    <citation type="journal article" date="2019" name="Int. J. Syst. Evol. Microbiol.">
        <title>The Global Catalogue of Microorganisms (GCM) 10K type strain sequencing project: providing services to taxonomists for standard genome sequencing and annotation.</title>
        <authorList>
            <consortium name="The Broad Institute Genomics Platform"/>
            <consortium name="The Broad Institute Genome Sequencing Center for Infectious Disease"/>
            <person name="Wu L."/>
            <person name="Ma J."/>
        </authorList>
    </citation>
    <scope>NUCLEOTIDE SEQUENCE [LARGE SCALE GENOMIC DNA]</scope>
    <source>
        <strain evidence="3">JCM 14368</strain>
    </source>
</reference>
<name>A0ABP3M7W0_9DEIO</name>
<dbReference type="EMBL" id="BAAADB010000022">
    <property type="protein sequence ID" value="GAA0515034.1"/>
    <property type="molecule type" value="Genomic_DNA"/>
</dbReference>
<proteinExistence type="predicted"/>
<evidence type="ECO:0000256" key="1">
    <source>
        <dbReference type="SAM" id="MobiDB-lite"/>
    </source>
</evidence>
<organism evidence="2 3">
    <name type="scientific">Deinococcus depolymerans</name>
    <dbReference type="NCBI Taxonomy" id="392408"/>
    <lineage>
        <taxon>Bacteria</taxon>
        <taxon>Thermotogati</taxon>
        <taxon>Deinococcota</taxon>
        <taxon>Deinococci</taxon>
        <taxon>Deinococcales</taxon>
        <taxon>Deinococcaceae</taxon>
        <taxon>Deinococcus</taxon>
    </lineage>
</organism>
<sequence length="73" mass="8207">MPDKDDKNSGHTSQPEQFDRNSKEVHDIADGHQPSLKSANDREAQAPRNTDDGLSDKERRDRDEARNVPADHG</sequence>